<comment type="caution">
    <text evidence="1">The sequence shown here is derived from an EMBL/GenBank/DDBJ whole genome shotgun (WGS) entry which is preliminary data.</text>
</comment>
<protein>
    <submittedName>
        <fullName evidence="1">Uncharacterized protein</fullName>
    </submittedName>
</protein>
<reference evidence="1 2" key="1">
    <citation type="submission" date="2019-06" db="EMBL/GenBank/DDBJ databases">
        <title>Desulfobotulus mexicanus sp. nov., a novel sulfate-reducing bacterium isolated from the sediment of an alkaline crater lake in Mexico.</title>
        <authorList>
            <person name="Hirschler-Rea A."/>
        </authorList>
    </citation>
    <scope>NUCLEOTIDE SEQUENCE [LARGE SCALE GENOMIC DNA]</scope>
    <source>
        <strain evidence="1 2">PAR22N</strain>
    </source>
</reference>
<organism evidence="1 2">
    <name type="scientific">Desulfobotulus mexicanus</name>
    <dbReference type="NCBI Taxonomy" id="2586642"/>
    <lineage>
        <taxon>Bacteria</taxon>
        <taxon>Pseudomonadati</taxon>
        <taxon>Thermodesulfobacteriota</taxon>
        <taxon>Desulfobacteria</taxon>
        <taxon>Desulfobacterales</taxon>
        <taxon>Desulfobacteraceae</taxon>
        <taxon>Desulfobotulus</taxon>
    </lineage>
</organism>
<evidence type="ECO:0000313" key="1">
    <source>
        <dbReference type="EMBL" id="TYT73148.1"/>
    </source>
</evidence>
<accession>A0A5S5MBM6</accession>
<dbReference type="EMBL" id="VDMB01000050">
    <property type="protein sequence ID" value="TYT73148.1"/>
    <property type="molecule type" value="Genomic_DNA"/>
</dbReference>
<name>A0A5S5MBM6_9BACT</name>
<keyword evidence="2" id="KW-1185">Reference proteome</keyword>
<dbReference type="AlphaFoldDB" id="A0A5S5MBM6"/>
<dbReference type="Proteomes" id="UP000321899">
    <property type="component" value="Unassembled WGS sequence"/>
</dbReference>
<sequence length="212" mass="23347">MAQTLFLQGQIKSLVSKYQGKDMTDAAGDLILDSLKTGIPSLTETKANLLKEACIWCLTQCGHGNGVSMECSLWTEIFHHPIKWLQGVDIEGMLRAYNADDAVECGAEALSLLLIREKTDFTAITRAAKPSGIDYWLGYKNNAANSLFTKQDARLEISGILKESVTNRTGRRIKMKLSQTKASDKSGIFPVFVSVIEFGQPRAELVRKDGSD</sequence>
<proteinExistence type="predicted"/>
<evidence type="ECO:0000313" key="2">
    <source>
        <dbReference type="Proteomes" id="UP000321899"/>
    </source>
</evidence>
<dbReference type="OrthoDB" id="530976at2"/>
<gene>
    <name evidence="1" type="ORF">FIM25_16640</name>
</gene>